<dbReference type="InterPro" id="IPR031303">
    <property type="entry name" value="C5_meth_CS"/>
</dbReference>
<evidence type="ECO:0000313" key="10">
    <source>
        <dbReference type="Proteomes" id="UP000031838"/>
    </source>
</evidence>
<keyword evidence="3 6" id="KW-0949">S-adenosyl-L-methionine</keyword>
<organism evidence="9 10">
    <name type="scientific">Burkholderia plantarii</name>
    <dbReference type="NCBI Taxonomy" id="41899"/>
    <lineage>
        <taxon>Bacteria</taxon>
        <taxon>Pseudomonadati</taxon>
        <taxon>Pseudomonadota</taxon>
        <taxon>Betaproteobacteria</taxon>
        <taxon>Burkholderiales</taxon>
        <taxon>Burkholderiaceae</taxon>
        <taxon>Burkholderia</taxon>
    </lineage>
</organism>
<dbReference type="InterPro" id="IPR001525">
    <property type="entry name" value="C5_MeTfrase"/>
</dbReference>
<dbReference type="InterPro" id="IPR029063">
    <property type="entry name" value="SAM-dependent_MTases_sf"/>
</dbReference>
<dbReference type="InterPro" id="IPR050390">
    <property type="entry name" value="C5-Methyltransferase"/>
</dbReference>
<comment type="catalytic activity">
    <reaction evidence="5 8">
        <text>a 2'-deoxycytidine in DNA + S-adenosyl-L-methionine = a 5-methyl-2'-deoxycytidine in DNA + S-adenosyl-L-homocysteine + H(+)</text>
        <dbReference type="Rhea" id="RHEA:13681"/>
        <dbReference type="Rhea" id="RHEA-COMP:11369"/>
        <dbReference type="Rhea" id="RHEA-COMP:11370"/>
        <dbReference type="ChEBI" id="CHEBI:15378"/>
        <dbReference type="ChEBI" id="CHEBI:57856"/>
        <dbReference type="ChEBI" id="CHEBI:59789"/>
        <dbReference type="ChEBI" id="CHEBI:85452"/>
        <dbReference type="ChEBI" id="CHEBI:85454"/>
        <dbReference type="EC" id="2.1.1.37"/>
    </reaction>
</comment>
<dbReference type="PANTHER" id="PTHR10629">
    <property type="entry name" value="CYTOSINE-SPECIFIC METHYLTRANSFERASE"/>
    <property type="match status" value="1"/>
</dbReference>
<dbReference type="PROSITE" id="PS00095">
    <property type="entry name" value="C5_MTASE_2"/>
    <property type="match status" value="1"/>
</dbReference>
<comment type="similarity">
    <text evidence="6 7">Belongs to the class I-like SAM-binding methyltransferase superfamily. C5-methyltransferase family.</text>
</comment>
<dbReference type="NCBIfam" id="TIGR00675">
    <property type="entry name" value="dcm"/>
    <property type="match status" value="1"/>
</dbReference>
<evidence type="ECO:0000256" key="5">
    <source>
        <dbReference type="ARBA" id="ARBA00047422"/>
    </source>
</evidence>
<keyword evidence="4" id="KW-0680">Restriction system</keyword>
<proteinExistence type="inferred from homology"/>
<keyword evidence="10" id="KW-1185">Reference proteome</keyword>
<keyword evidence="2 6" id="KW-0808">Transferase</keyword>
<accession>A0A0B6S0X4</accession>
<dbReference type="EMBL" id="CP002580">
    <property type="protein sequence ID" value="AJK45846.1"/>
    <property type="molecule type" value="Genomic_DNA"/>
</dbReference>
<dbReference type="PANTHER" id="PTHR10629:SF52">
    <property type="entry name" value="DNA (CYTOSINE-5)-METHYLTRANSFERASE 1"/>
    <property type="match status" value="1"/>
</dbReference>
<evidence type="ECO:0000256" key="8">
    <source>
        <dbReference type="RuleBase" id="RU000417"/>
    </source>
</evidence>
<dbReference type="GO" id="GO:0003886">
    <property type="term" value="F:DNA (cytosine-5-)-methyltransferase activity"/>
    <property type="evidence" value="ECO:0007669"/>
    <property type="project" value="UniProtKB-EC"/>
</dbReference>
<evidence type="ECO:0000256" key="7">
    <source>
        <dbReference type="RuleBase" id="RU000416"/>
    </source>
</evidence>
<dbReference type="InterPro" id="IPR018117">
    <property type="entry name" value="C5_DNA_meth_AS"/>
</dbReference>
<evidence type="ECO:0000256" key="4">
    <source>
        <dbReference type="ARBA" id="ARBA00022747"/>
    </source>
</evidence>
<evidence type="ECO:0000256" key="6">
    <source>
        <dbReference type="PROSITE-ProRule" id="PRU01016"/>
    </source>
</evidence>
<dbReference type="KEGG" id="bgp:BGL_1c13260"/>
<dbReference type="HOGENOM" id="CLU_006958_2_0_4"/>
<dbReference type="PROSITE" id="PS00094">
    <property type="entry name" value="C5_MTASE_1"/>
    <property type="match status" value="1"/>
</dbReference>
<feature type="active site" evidence="6">
    <location>
        <position position="75"/>
    </location>
</feature>
<dbReference type="SUPFAM" id="SSF53335">
    <property type="entry name" value="S-adenosyl-L-methionine-dependent methyltransferases"/>
    <property type="match status" value="1"/>
</dbReference>
<evidence type="ECO:0000256" key="3">
    <source>
        <dbReference type="ARBA" id="ARBA00022691"/>
    </source>
</evidence>
<keyword evidence="1 6" id="KW-0489">Methyltransferase</keyword>
<dbReference type="REBASE" id="102318">
    <property type="entry name" value="M.BglPG1ORF13260P"/>
</dbReference>
<reference evidence="10" key="1">
    <citation type="submission" date="2011-03" db="EMBL/GenBank/DDBJ databases">
        <authorList>
            <person name="Voget S."/>
            <person name="Streit W.R."/>
            <person name="Jaeger K.E."/>
            <person name="Daniel R."/>
        </authorList>
    </citation>
    <scope>NUCLEOTIDE SEQUENCE [LARGE SCALE GENOMIC DNA]</scope>
    <source>
        <strain evidence="10">PG1</strain>
    </source>
</reference>
<dbReference type="GO" id="GO:0009307">
    <property type="term" value="P:DNA restriction-modification system"/>
    <property type="evidence" value="ECO:0007669"/>
    <property type="project" value="UniProtKB-KW"/>
</dbReference>
<dbReference type="EC" id="2.1.1.37" evidence="8"/>
<dbReference type="Proteomes" id="UP000031838">
    <property type="component" value="Chromosome 1"/>
</dbReference>
<evidence type="ECO:0000256" key="1">
    <source>
        <dbReference type="ARBA" id="ARBA00022603"/>
    </source>
</evidence>
<evidence type="ECO:0000313" key="9">
    <source>
        <dbReference type="EMBL" id="AJK45846.1"/>
    </source>
</evidence>
<dbReference type="GO" id="GO:0032259">
    <property type="term" value="P:methylation"/>
    <property type="evidence" value="ECO:0007669"/>
    <property type="project" value="UniProtKB-KW"/>
</dbReference>
<name>A0A0B6S0X4_BURPL</name>
<dbReference type="AlphaFoldDB" id="A0A0B6S0X4"/>
<reference evidence="9 10" key="2">
    <citation type="journal article" date="2016" name="Appl. Microbiol. Biotechnol.">
        <title>Mutations improving production and secretion of extracellular lipase by Burkholderia glumae PG1.</title>
        <authorList>
            <person name="Knapp A."/>
            <person name="Voget S."/>
            <person name="Gao R."/>
            <person name="Zaburannyi N."/>
            <person name="Krysciak D."/>
            <person name="Breuer M."/>
            <person name="Hauer B."/>
            <person name="Streit W.R."/>
            <person name="Muller R."/>
            <person name="Daniel R."/>
            <person name="Jaeger K.E."/>
        </authorList>
    </citation>
    <scope>NUCLEOTIDE SEQUENCE [LARGE SCALE GENOMIC DNA]</scope>
    <source>
        <strain evidence="9 10">PG1</strain>
    </source>
</reference>
<sequence>MAGLQGRFAVERDPMAFETFSDNFLGDRKVPVDKFDWPSWLKKQACGIDELLENHRGDLAGLRGEIDVLAGGPPCQGFSFAGRRQEADPRNQLFEKYVEAVDAIRPSILVLENVPGMKVAHSSKGLEQEEGAEAQVPESYYDKLKKSLEGIGYEVHGQIVDASLFGVPQRRSRLIVIGIDRHLASRLDGGVMHAFKALGAKRLEMLAKHGLPKTKLVSAQDAISDLLVKRTFTTACVDPFSPKGFEEPVYLGPLTRYQKLMHKHCRTDAMDSMRLARHGDEVRERFQAIIKECTQGVRMNEASRARFGIKKHRVYPLSAWEPAPTITTLPDDVLHYSEPRILTVRESARLQSFPDWFRFRGKFTTGGERRTKECPRYTQVGNAVPPLLAEAIGLAVVSILDQLKQSTKQQARTSVARQPAFAVAMA</sequence>
<evidence type="ECO:0000256" key="2">
    <source>
        <dbReference type="ARBA" id="ARBA00022679"/>
    </source>
</evidence>
<dbReference type="Pfam" id="PF00145">
    <property type="entry name" value="DNA_methylase"/>
    <property type="match status" value="1"/>
</dbReference>
<gene>
    <name evidence="9" type="ORF">BGL_1c13260</name>
</gene>
<dbReference type="Gene3D" id="3.90.120.10">
    <property type="entry name" value="DNA Methylase, subunit A, domain 2"/>
    <property type="match status" value="1"/>
</dbReference>
<dbReference type="Gene3D" id="3.40.50.150">
    <property type="entry name" value="Vaccinia Virus protein VP39"/>
    <property type="match status" value="1"/>
</dbReference>
<dbReference type="PRINTS" id="PR00105">
    <property type="entry name" value="C5METTRFRASE"/>
</dbReference>
<dbReference type="PROSITE" id="PS51679">
    <property type="entry name" value="SAM_MT_C5"/>
    <property type="match status" value="1"/>
</dbReference>
<protein>
    <recommendedName>
        <fullName evidence="8">Cytosine-specific methyltransferase</fullName>
        <ecNumber evidence="8">2.1.1.37</ecNumber>
    </recommendedName>
</protein>